<accession>A0A268EUZ4</accession>
<comment type="caution">
    <text evidence="2">The sequence shown here is derived from an EMBL/GenBank/DDBJ whole genome shotgun (WGS) entry which is preliminary data.</text>
</comment>
<reference evidence="1 4" key="2">
    <citation type="submission" date="2019-11" db="EMBL/GenBank/DDBJ databases">
        <title>Draft genome sequences of five Paenibacillus species of dairy origin.</title>
        <authorList>
            <person name="Olajide A.M."/>
            <person name="Chen S."/>
            <person name="Lapointe G."/>
        </authorList>
    </citation>
    <scope>NUCLEOTIDE SEQUENCE [LARGE SCALE GENOMIC DNA]</scope>
    <source>
        <strain evidence="1 4">3CS1</strain>
    </source>
</reference>
<proteinExistence type="predicted"/>
<keyword evidence="4" id="KW-1185">Reference proteome</keyword>
<reference evidence="2 3" key="1">
    <citation type="submission" date="2017-07" db="EMBL/GenBank/DDBJ databases">
        <title>Isolation and whole genome analysis of endospore-forming bacteria from heroin.</title>
        <authorList>
            <person name="Kalinowski J."/>
            <person name="Ahrens B."/>
            <person name="Al-Dilaimi A."/>
            <person name="Winkler A."/>
            <person name="Wibberg D."/>
            <person name="Schleenbecker U."/>
            <person name="Ruckert C."/>
            <person name="Wolfel R."/>
            <person name="Grass G."/>
        </authorList>
    </citation>
    <scope>NUCLEOTIDE SEQUENCE [LARGE SCALE GENOMIC DNA]</scope>
    <source>
        <strain evidence="2 3">7537-G1</strain>
    </source>
</reference>
<protein>
    <submittedName>
        <fullName evidence="2">Uncharacterized protein</fullName>
    </submittedName>
</protein>
<dbReference type="AlphaFoldDB" id="A0A268EUZ4"/>
<evidence type="ECO:0000313" key="3">
    <source>
        <dbReference type="Proteomes" id="UP000215596"/>
    </source>
</evidence>
<organism evidence="2 3">
    <name type="scientific">Paenibacillus campinasensis</name>
    <dbReference type="NCBI Taxonomy" id="66347"/>
    <lineage>
        <taxon>Bacteria</taxon>
        <taxon>Bacillati</taxon>
        <taxon>Bacillota</taxon>
        <taxon>Bacilli</taxon>
        <taxon>Bacillales</taxon>
        <taxon>Paenibacillaceae</taxon>
        <taxon>Paenibacillus</taxon>
    </lineage>
</organism>
<evidence type="ECO:0000313" key="2">
    <source>
        <dbReference type="EMBL" id="PAD76940.1"/>
    </source>
</evidence>
<evidence type="ECO:0000313" key="4">
    <source>
        <dbReference type="Proteomes" id="UP000435177"/>
    </source>
</evidence>
<dbReference type="EMBL" id="WOAA01000029">
    <property type="protein sequence ID" value="MUG68574.1"/>
    <property type="molecule type" value="Genomic_DNA"/>
</dbReference>
<sequence length="151" mass="17374">MKSKHWNMLWIVVAGIIVTGMIAAAVQSRTTFKALVHDAIGDPENTYSIVMHKYAFGKLEPGIEITDRERINQVFEQLSDLELRAAESRGIDERYVLWFRPSSGPTIHVTFHENRVQISNSLSRHKKYASTYEIVNEFDFNEVKALFENSQ</sequence>
<evidence type="ECO:0000313" key="1">
    <source>
        <dbReference type="EMBL" id="MUG68574.1"/>
    </source>
</evidence>
<name>A0A268EUZ4_9BACL</name>
<dbReference type="Proteomes" id="UP000435177">
    <property type="component" value="Unassembled WGS sequence"/>
</dbReference>
<dbReference type="Proteomes" id="UP000215596">
    <property type="component" value="Unassembled WGS sequence"/>
</dbReference>
<dbReference type="RefSeq" id="WP_095265279.1">
    <property type="nucleotide sequence ID" value="NZ_NPBY01000033.1"/>
</dbReference>
<gene>
    <name evidence="2" type="ORF">CHH67_11230</name>
    <name evidence="1" type="ORF">GNP94_21610</name>
</gene>
<dbReference type="OrthoDB" id="2628012at2"/>
<dbReference type="EMBL" id="NPBY01000033">
    <property type="protein sequence ID" value="PAD76940.1"/>
    <property type="molecule type" value="Genomic_DNA"/>
</dbReference>